<dbReference type="Pfam" id="PF21307">
    <property type="entry name" value="Glyco_hydro_95_C"/>
    <property type="match status" value="1"/>
</dbReference>
<evidence type="ECO:0000259" key="4">
    <source>
        <dbReference type="Pfam" id="PF22124"/>
    </source>
</evidence>
<evidence type="ECO:0000313" key="6">
    <source>
        <dbReference type="Proteomes" id="UP000294933"/>
    </source>
</evidence>
<keyword evidence="6" id="KW-1185">Reference proteome</keyword>
<dbReference type="VEuPathDB" id="FungiDB:BD410DRAFT_206952"/>
<feature type="domain" description="Alpha fucosidase A-like C-terminal" evidence="3">
    <location>
        <begin position="755"/>
        <end position="800"/>
    </location>
</feature>
<dbReference type="Pfam" id="PF14498">
    <property type="entry name" value="Glyco_hyd_65N_2"/>
    <property type="match status" value="1"/>
</dbReference>
<feature type="domain" description="Glycosyl hydrolase family 95 N-terminal" evidence="2">
    <location>
        <begin position="36"/>
        <end position="288"/>
    </location>
</feature>
<dbReference type="InterPro" id="IPR027414">
    <property type="entry name" value="GH95_N_dom"/>
</dbReference>
<dbReference type="InterPro" id="IPR016518">
    <property type="entry name" value="Alpha-L-fucosidase"/>
</dbReference>
<protein>
    <submittedName>
        <fullName evidence="5">Glycoside hydrolase family 95 protein</fullName>
    </submittedName>
</protein>
<dbReference type="InterPro" id="IPR008928">
    <property type="entry name" value="6-hairpin_glycosidase_sf"/>
</dbReference>
<accession>A0A4Y7Q5D9</accession>
<dbReference type="InterPro" id="IPR049053">
    <property type="entry name" value="AFCA-like_C"/>
</dbReference>
<dbReference type="GO" id="GO:0005975">
    <property type="term" value="P:carbohydrate metabolic process"/>
    <property type="evidence" value="ECO:0007669"/>
    <property type="project" value="InterPro"/>
</dbReference>
<dbReference type="Pfam" id="PF22124">
    <property type="entry name" value="Glyco_hydro_95_cat"/>
    <property type="match status" value="1"/>
</dbReference>
<proteinExistence type="predicted"/>
<keyword evidence="5" id="KW-0378">Hydrolase</keyword>
<dbReference type="PANTHER" id="PTHR31084:SF3">
    <property type="entry name" value="ALPHA-FUCOSIDASE A"/>
    <property type="match status" value="1"/>
</dbReference>
<dbReference type="STRING" id="50990.A0A4Y7Q5D9"/>
<keyword evidence="1" id="KW-0732">Signal</keyword>
<dbReference type="GO" id="GO:0004560">
    <property type="term" value="F:alpha-L-fucosidase activity"/>
    <property type="evidence" value="ECO:0007669"/>
    <property type="project" value="InterPro"/>
</dbReference>
<gene>
    <name evidence="5" type="ORF">BD410DRAFT_206952</name>
</gene>
<feature type="domain" description="Glycosyl hydrolase family 95 catalytic" evidence="4">
    <location>
        <begin position="320"/>
        <end position="740"/>
    </location>
</feature>
<dbReference type="InterPro" id="IPR054363">
    <property type="entry name" value="GH95_cat"/>
</dbReference>
<feature type="chain" id="PRO_5021356154" evidence="1">
    <location>
        <begin position="25"/>
        <end position="831"/>
    </location>
</feature>
<dbReference type="PIRSF" id="PIRSF007663">
    <property type="entry name" value="UCP007663"/>
    <property type="match status" value="1"/>
</dbReference>
<reference evidence="5 6" key="1">
    <citation type="submission" date="2018-06" db="EMBL/GenBank/DDBJ databases">
        <title>A transcriptomic atlas of mushroom development highlights an independent origin of complex multicellularity.</title>
        <authorList>
            <consortium name="DOE Joint Genome Institute"/>
            <person name="Krizsan K."/>
            <person name="Almasi E."/>
            <person name="Merenyi Z."/>
            <person name="Sahu N."/>
            <person name="Viragh M."/>
            <person name="Koszo T."/>
            <person name="Mondo S."/>
            <person name="Kiss B."/>
            <person name="Balint B."/>
            <person name="Kues U."/>
            <person name="Barry K."/>
            <person name="Hegedus J.C."/>
            <person name="Henrissat B."/>
            <person name="Johnson J."/>
            <person name="Lipzen A."/>
            <person name="Ohm R."/>
            <person name="Nagy I."/>
            <person name="Pangilinan J."/>
            <person name="Yan J."/>
            <person name="Xiong Y."/>
            <person name="Grigoriev I.V."/>
            <person name="Hibbett D.S."/>
            <person name="Nagy L.G."/>
        </authorList>
    </citation>
    <scope>NUCLEOTIDE SEQUENCE [LARGE SCALE GENOMIC DNA]</scope>
    <source>
        <strain evidence="5 6">SZMC22713</strain>
    </source>
</reference>
<sequence length="831" mass="88812">MRQRSRLILTTTTALAALTLGAIAAPAGFPSSGNGLWYTTTSGRWTKTYLPIGNGYLAASSGGGTTTEALYLNIESFWTGGPMQDPTYNGGNKLASTAATNAANLANIRKTIFSTGTVGNVESLATDSGAYGGYTSPGQMVTTLVSPGGAQTNFARSLDMDAAKIRTTWAQNETTFTREAFCSHPAQACAQHTSTSSGLAFKETYAFASLSGLPAPTVVCSGTNTMRVTGLAVDPGMAFEILATVKTTGGTISCATAPAINSTTLATITVTDATESWITWVGGTNYDMTAGDAAHGFSFKGADPHNALVTLLNAATAQTYPALLAAHTSDYTATVGKFKLDIGQRADLSTPTDTLKNNYSTTNPNPYLEWLTFNFGRYLLASSARGTLPANLQGKWSNAARVEWGADYHSNINIQMNYWSAEPTNLAVTSSLFNYIQHTWAPRGAQTAQVLYNISQGWVTHDEMNIFGHTGMKLRGNSASYADYTESAVWMMMHAWDHFDYTNDVAWWKSQGYPLVKGVAQFHLGRLLSDTFFKDGTLVVAPCNSPEQGFISFGCSHSQQLLWQLFNIVMKGANAGGETDTAFLNQVKTALAQMDKGIHIGSWGQLQEWKIDRDLQNDTHRHLSHLIGLYPGYAISSYSQSLQLGTKNYTAAQVLSAAKTSLIARGNGTGPDADAGWEKAWRAAAWAQLQSPTEFYLELTYTLERDLSTNLMSMYKPSDANPVFQIDANLGFPGALMNALLQAPDVPTLATPLVVTILPALPTNWPTGSITGARTRGAMTVALAWAGGKPTKAVFTVDAGVTSRPVLVVYAGKTVASFTTSGGFTTTITSF</sequence>
<evidence type="ECO:0000256" key="1">
    <source>
        <dbReference type="SAM" id="SignalP"/>
    </source>
</evidence>
<evidence type="ECO:0000259" key="2">
    <source>
        <dbReference type="Pfam" id="PF14498"/>
    </source>
</evidence>
<dbReference type="Gene3D" id="1.50.10.10">
    <property type="match status" value="1"/>
</dbReference>
<dbReference type="OrthoDB" id="2848340at2759"/>
<evidence type="ECO:0000313" key="5">
    <source>
        <dbReference type="EMBL" id="TDL22531.1"/>
    </source>
</evidence>
<organism evidence="5 6">
    <name type="scientific">Rickenella mellea</name>
    <dbReference type="NCBI Taxonomy" id="50990"/>
    <lineage>
        <taxon>Eukaryota</taxon>
        <taxon>Fungi</taxon>
        <taxon>Dikarya</taxon>
        <taxon>Basidiomycota</taxon>
        <taxon>Agaricomycotina</taxon>
        <taxon>Agaricomycetes</taxon>
        <taxon>Hymenochaetales</taxon>
        <taxon>Rickenellaceae</taxon>
        <taxon>Rickenella</taxon>
    </lineage>
</organism>
<dbReference type="Proteomes" id="UP000294933">
    <property type="component" value="Unassembled WGS sequence"/>
</dbReference>
<evidence type="ECO:0000259" key="3">
    <source>
        <dbReference type="Pfam" id="PF21307"/>
    </source>
</evidence>
<dbReference type="SUPFAM" id="SSF48208">
    <property type="entry name" value="Six-hairpin glycosidases"/>
    <property type="match status" value="1"/>
</dbReference>
<dbReference type="PANTHER" id="PTHR31084">
    <property type="entry name" value="ALPHA-L-FUCOSIDASE 2"/>
    <property type="match status" value="1"/>
</dbReference>
<dbReference type="AlphaFoldDB" id="A0A4Y7Q5D9"/>
<dbReference type="EMBL" id="ML170174">
    <property type="protein sequence ID" value="TDL22531.1"/>
    <property type="molecule type" value="Genomic_DNA"/>
</dbReference>
<feature type="signal peptide" evidence="1">
    <location>
        <begin position="1"/>
        <end position="24"/>
    </location>
</feature>
<name>A0A4Y7Q5D9_9AGAM</name>
<dbReference type="InterPro" id="IPR012341">
    <property type="entry name" value="6hp_glycosidase-like_sf"/>
</dbReference>